<sequence length="172" mass="19466">DVDEAALSYAEEKALATGNPKIKEKMDLDIQVTKLKMLKANYESNLFRLQDAIAVEYPQQIAKYEELTAAYEADIAHLDTAMNTPFSMEIHGITYDNEKTAGEILVQACTKMKKEHTDAADIGTFKGFKMKVSYSLFDNSFYVKLTRESSVTVEVKKDPVRNIERILTALRK</sequence>
<gene>
    <name evidence="1" type="ORF">JYQ75_14595</name>
</gene>
<dbReference type="EMBL" id="JAFIQO010000249">
    <property type="protein sequence ID" value="MBP0058573.1"/>
    <property type="molecule type" value="Genomic_DNA"/>
</dbReference>
<feature type="non-terminal residue" evidence="1">
    <location>
        <position position="1"/>
    </location>
</feature>
<organism evidence="1 2">
    <name type="scientific">Anaerobutyricum soehngenii</name>
    <dbReference type="NCBI Taxonomy" id="105843"/>
    <lineage>
        <taxon>Bacteria</taxon>
        <taxon>Bacillati</taxon>
        <taxon>Bacillota</taxon>
        <taxon>Clostridia</taxon>
        <taxon>Lachnospirales</taxon>
        <taxon>Lachnospiraceae</taxon>
        <taxon>Anaerobutyricum</taxon>
    </lineage>
</organism>
<keyword evidence="1" id="KW-0347">Helicase</keyword>
<proteinExistence type="predicted"/>
<dbReference type="Proteomes" id="UP001315001">
    <property type="component" value="Unassembled WGS sequence"/>
</dbReference>
<evidence type="ECO:0000313" key="1">
    <source>
        <dbReference type="EMBL" id="MBP0058573.1"/>
    </source>
</evidence>
<keyword evidence="1" id="KW-0547">Nucleotide-binding</keyword>
<dbReference type="GO" id="GO:0004386">
    <property type="term" value="F:helicase activity"/>
    <property type="evidence" value="ECO:0007669"/>
    <property type="project" value="UniProtKB-KW"/>
</dbReference>
<keyword evidence="1" id="KW-0067">ATP-binding</keyword>
<protein>
    <submittedName>
        <fullName evidence="1">Helicase</fullName>
    </submittedName>
</protein>
<accession>A0ABS3ZMK8</accession>
<keyword evidence="1" id="KW-0378">Hydrolase</keyword>
<feature type="non-terminal residue" evidence="1">
    <location>
        <position position="172"/>
    </location>
</feature>
<evidence type="ECO:0000313" key="2">
    <source>
        <dbReference type="Proteomes" id="UP001315001"/>
    </source>
</evidence>
<comment type="caution">
    <text evidence="1">The sequence shown here is derived from an EMBL/GenBank/DDBJ whole genome shotgun (WGS) entry which is preliminary data.</text>
</comment>
<keyword evidence="2" id="KW-1185">Reference proteome</keyword>
<name>A0ABS3ZMK8_9FIRM</name>
<reference evidence="1 2" key="1">
    <citation type="submission" date="2021-02" db="EMBL/GenBank/DDBJ databases">
        <title>Lactate utilizing bacteria of the human gut.</title>
        <authorList>
            <person name="Sheridan P.O."/>
        </authorList>
    </citation>
    <scope>NUCLEOTIDE SEQUENCE [LARGE SCALE GENOMIC DNA]</scope>
    <source>
        <strain evidence="1 2">HTF-83D</strain>
    </source>
</reference>